<dbReference type="GO" id="GO:0016887">
    <property type="term" value="F:ATP hydrolysis activity"/>
    <property type="evidence" value="ECO:0007669"/>
    <property type="project" value="InterPro"/>
</dbReference>
<dbReference type="InterPro" id="IPR001270">
    <property type="entry name" value="ClpA/B"/>
</dbReference>
<dbReference type="EMBL" id="PFAY01000028">
    <property type="protein sequence ID" value="PIT92912.1"/>
    <property type="molecule type" value="Genomic_DNA"/>
</dbReference>
<gene>
    <name evidence="4" type="ORF">COU06_02760</name>
</gene>
<feature type="domain" description="Clp ATPase C-terminal" evidence="3">
    <location>
        <begin position="143"/>
        <end position="233"/>
    </location>
</feature>
<evidence type="ECO:0000313" key="4">
    <source>
        <dbReference type="EMBL" id="PIT92912.1"/>
    </source>
</evidence>
<protein>
    <recommendedName>
        <fullName evidence="3">Clp ATPase C-terminal domain-containing protein</fullName>
    </recommendedName>
</protein>
<evidence type="ECO:0000313" key="5">
    <source>
        <dbReference type="Proteomes" id="UP000229112"/>
    </source>
</evidence>
<dbReference type="GO" id="GO:0005524">
    <property type="term" value="F:ATP binding"/>
    <property type="evidence" value="ECO:0007669"/>
    <property type="project" value="UniProtKB-KW"/>
</dbReference>
<dbReference type="AlphaFoldDB" id="A0A2M6WJE9"/>
<dbReference type="GO" id="GO:0005737">
    <property type="term" value="C:cytoplasm"/>
    <property type="evidence" value="ECO:0007669"/>
    <property type="project" value="TreeGrafter"/>
</dbReference>
<dbReference type="InterPro" id="IPR027417">
    <property type="entry name" value="P-loop_NTPase"/>
</dbReference>
<dbReference type="GO" id="GO:0034605">
    <property type="term" value="P:cellular response to heat"/>
    <property type="evidence" value="ECO:0007669"/>
    <property type="project" value="TreeGrafter"/>
</dbReference>
<dbReference type="PRINTS" id="PR00300">
    <property type="entry name" value="CLPPROTEASEA"/>
</dbReference>
<dbReference type="Proteomes" id="UP000229112">
    <property type="component" value="Unassembled WGS sequence"/>
</dbReference>
<sequence length="234" mass="26506">IQFGSEGAMRRFDMSEYQSLDSLYRFIGTPDGGKRGELTEVIKENPYSLILLDEFEKANKDILNLFLQVLDDGRLTDSSGRVVDFSNTMIIATSNAHSEYILESIKSGVSASEISENLKRKLIDFFKPELLNRFSKIVVFKGLGKEELKQISRLKFQSLKDTLMKNSGVDLKIEEAVYDFVVDKGYSPEYGARPLQRVIDEEVRPILVEKILKNQLEKGSSVTLDILNGLVVIR</sequence>
<dbReference type="InterPro" id="IPR019489">
    <property type="entry name" value="Clp_ATPase_C"/>
</dbReference>
<evidence type="ECO:0000256" key="2">
    <source>
        <dbReference type="ARBA" id="ARBA00022840"/>
    </source>
</evidence>
<dbReference type="Gene3D" id="3.40.50.300">
    <property type="entry name" value="P-loop containing nucleotide triphosphate hydrolases"/>
    <property type="match status" value="1"/>
</dbReference>
<feature type="non-terminal residue" evidence="4">
    <location>
        <position position="1"/>
    </location>
</feature>
<dbReference type="Pfam" id="PF07724">
    <property type="entry name" value="AAA_2"/>
    <property type="match status" value="1"/>
</dbReference>
<dbReference type="InterPro" id="IPR003959">
    <property type="entry name" value="ATPase_AAA_core"/>
</dbReference>
<dbReference type="PANTHER" id="PTHR11638:SF18">
    <property type="entry name" value="HEAT SHOCK PROTEIN 104"/>
    <property type="match status" value="1"/>
</dbReference>
<dbReference type="SUPFAM" id="SSF52540">
    <property type="entry name" value="P-loop containing nucleoside triphosphate hydrolases"/>
    <property type="match status" value="1"/>
</dbReference>
<dbReference type="InterPro" id="IPR050130">
    <property type="entry name" value="ClpA_ClpB"/>
</dbReference>
<evidence type="ECO:0000256" key="1">
    <source>
        <dbReference type="ARBA" id="ARBA00022741"/>
    </source>
</evidence>
<dbReference type="SMART" id="SM01086">
    <property type="entry name" value="ClpB_D2-small"/>
    <property type="match status" value="1"/>
</dbReference>
<dbReference type="Gene3D" id="1.10.8.60">
    <property type="match status" value="1"/>
</dbReference>
<evidence type="ECO:0000259" key="3">
    <source>
        <dbReference type="SMART" id="SM01086"/>
    </source>
</evidence>
<name>A0A2M6WJE9_9BACT</name>
<proteinExistence type="predicted"/>
<dbReference type="Pfam" id="PF10431">
    <property type="entry name" value="ClpB_D2-small"/>
    <property type="match status" value="1"/>
</dbReference>
<keyword evidence="2" id="KW-0067">ATP-binding</keyword>
<dbReference type="PANTHER" id="PTHR11638">
    <property type="entry name" value="ATP-DEPENDENT CLP PROTEASE"/>
    <property type="match status" value="1"/>
</dbReference>
<keyword evidence="1" id="KW-0547">Nucleotide-binding</keyword>
<reference evidence="5" key="1">
    <citation type="submission" date="2017-09" db="EMBL/GenBank/DDBJ databases">
        <title>Depth-based differentiation of microbial function through sediment-hosted aquifers and enrichment of novel symbionts in the deep terrestrial subsurface.</title>
        <authorList>
            <person name="Probst A.J."/>
            <person name="Ladd B."/>
            <person name="Jarett J.K."/>
            <person name="Geller-Mcgrath D.E."/>
            <person name="Sieber C.M.K."/>
            <person name="Emerson J.B."/>
            <person name="Anantharaman K."/>
            <person name="Thomas B.C."/>
            <person name="Malmstrom R."/>
            <person name="Stieglmeier M."/>
            <person name="Klingl A."/>
            <person name="Woyke T."/>
            <person name="Ryan C.M."/>
            <person name="Banfield J.F."/>
        </authorList>
    </citation>
    <scope>NUCLEOTIDE SEQUENCE [LARGE SCALE GENOMIC DNA]</scope>
</reference>
<accession>A0A2M6WJE9</accession>
<organism evidence="4 5">
    <name type="scientific">Candidatus Harrisonbacteria bacterium CG10_big_fil_rev_8_21_14_0_10_38_8</name>
    <dbReference type="NCBI Taxonomy" id="1974582"/>
    <lineage>
        <taxon>Bacteria</taxon>
        <taxon>Candidatus Harrisoniibacteriota</taxon>
    </lineage>
</organism>
<comment type="caution">
    <text evidence="4">The sequence shown here is derived from an EMBL/GenBank/DDBJ whole genome shotgun (WGS) entry which is preliminary data.</text>
</comment>